<reference evidence="9" key="1">
    <citation type="submission" date="2016-10" db="EMBL/GenBank/DDBJ databases">
        <authorList>
            <person name="Varghese N."/>
        </authorList>
    </citation>
    <scope>NUCLEOTIDE SEQUENCE [LARGE SCALE GENOMIC DNA]</scope>
    <source>
        <strain evidence="9">HL 19</strain>
    </source>
</reference>
<dbReference type="OrthoDB" id="9761531at2"/>
<evidence type="ECO:0000256" key="3">
    <source>
        <dbReference type="ARBA" id="ARBA00022692"/>
    </source>
</evidence>
<dbReference type="InterPro" id="IPR025405">
    <property type="entry name" value="DUF4131"/>
</dbReference>
<dbReference type="GO" id="GO:0030420">
    <property type="term" value="P:establishment of competence for transformation"/>
    <property type="evidence" value="ECO:0007669"/>
    <property type="project" value="InterPro"/>
</dbReference>
<evidence type="ECO:0000259" key="7">
    <source>
        <dbReference type="SMART" id="SM00849"/>
    </source>
</evidence>
<dbReference type="NCBIfam" id="TIGR00361">
    <property type="entry name" value="ComEC_Rec2"/>
    <property type="match status" value="1"/>
</dbReference>
<dbReference type="Pfam" id="PF03772">
    <property type="entry name" value="Competence"/>
    <property type="match status" value="1"/>
</dbReference>
<feature type="transmembrane region" description="Helical" evidence="6">
    <location>
        <begin position="291"/>
        <end position="309"/>
    </location>
</feature>
<dbReference type="GO" id="GO:0005886">
    <property type="term" value="C:plasma membrane"/>
    <property type="evidence" value="ECO:0007669"/>
    <property type="project" value="UniProtKB-SubCell"/>
</dbReference>
<dbReference type="InterPro" id="IPR001279">
    <property type="entry name" value="Metallo-B-lactamas"/>
</dbReference>
<dbReference type="Pfam" id="PF00753">
    <property type="entry name" value="Lactamase_B"/>
    <property type="match status" value="1"/>
</dbReference>
<dbReference type="InterPro" id="IPR035681">
    <property type="entry name" value="ComA-like_MBL"/>
</dbReference>
<keyword evidence="9" id="KW-1185">Reference proteome</keyword>
<feature type="transmembrane region" description="Helical" evidence="6">
    <location>
        <begin position="421"/>
        <end position="445"/>
    </location>
</feature>
<evidence type="ECO:0000313" key="9">
    <source>
        <dbReference type="Proteomes" id="UP000183104"/>
    </source>
</evidence>
<evidence type="ECO:0000313" key="8">
    <source>
        <dbReference type="EMBL" id="SCY57655.1"/>
    </source>
</evidence>
<dbReference type="NCBIfam" id="TIGR00360">
    <property type="entry name" value="ComEC_N-term"/>
    <property type="match status" value="1"/>
</dbReference>
<keyword evidence="2" id="KW-1003">Cell membrane</keyword>
<keyword evidence="3 6" id="KW-0812">Transmembrane</keyword>
<dbReference type="CDD" id="cd07731">
    <property type="entry name" value="ComA-like_MBL-fold"/>
    <property type="match status" value="1"/>
</dbReference>
<feature type="transmembrane region" description="Helical" evidence="6">
    <location>
        <begin position="360"/>
        <end position="378"/>
    </location>
</feature>
<dbReference type="PANTHER" id="PTHR30619:SF1">
    <property type="entry name" value="RECOMBINATION PROTEIN 2"/>
    <property type="match status" value="1"/>
</dbReference>
<dbReference type="STRING" id="381306.AN478_00475"/>
<keyword evidence="4 6" id="KW-1133">Transmembrane helix</keyword>
<evidence type="ECO:0000256" key="6">
    <source>
        <dbReference type="SAM" id="Phobius"/>
    </source>
</evidence>
<feature type="transmembrane region" description="Helical" evidence="6">
    <location>
        <begin position="390"/>
        <end position="409"/>
    </location>
</feature>
<name>A0A1G5H1C5_9GAMM</name>
<dbReference type="SMART" id="SM00849">
    <property type="entry name" value="Lactamase_B"/>
    <property type="match status" value="1"/>
</dbReference>
<keyword evidence="5 6" id="KW-0472">Membrane</keyword>
<dbReference type="InterPro" id="IPR052159">
    <property type="entry name" value="Competence_DNA_uptake"/>
</dbReference>
<dbReference type="SUPFAM" id="SSF56281">
    <property type="entry name" value="Metallo-hydrolase/oxidoreductase"/>
    <property type="match status" value="1"/>
</dbReference>
<dbReference type="AlphaFoldDB" id="A0A1G5H1C5"/>
<dbReference type="Gene3D" id="3.60.15.10">
    <property type="entry name" value="Ribonuclease Z/Hydroxyacylglutathione hydrolase-like"/>
    <property type="match status" value="1"/>
</dbReference>
<dbReference type="RefSeq" id="WP_054964665.1">
    <property type="nucleotide sequence ID" value="NZ_FMUN01000007.1"/>
</dbReference>
<comment type="subcellular location">
    <subcellularLocation>
        <location evidence="1">Cell membrane</location>
        <topology evidence="1">Multi-pass membrane protein</topology>
    </subcellularLocation>
</comment>
<sequence>MSDNGQLRAAVGTPFLWMAVAAFALGILAFHGLPFLLPPWVLTLPLLIALGVLYLRPGPAPVLAVALVAGFFWQGLAAIGQQAYPFPAALERRTVQVEGTVAGAVEDKGERRRFRFRVERLRSPEGDWREYRGTLRLSWYRTAPEDLAYGQGWRLAVRVKRPRGFRNPGGFDYARFLRTRGLSATGYVRAEPPARRLGESGADWRVAVEAARRRVQEAAAAAGPAGPLVRALTVGKRDQLTPEAWETLQVTGTAHLVAISGLHVGWVAFLAFAVARFLWRRVPLAPLLMAAPRFAAVAALATAGGYALLAGLSLPTQRALIMVAVGLGAWLLGRPFHFGRALAAAALVVLLWSPDSLLAPGFWLSFTAVAAIGLLLGGTAGTWGRRRRAAAVQLAVVVAVSPWLAYWFGQVSLVAPVANAVAIPLFSLVIVPLALVGAVAALIGLPELAEAFMVAAGWLLEWAMGLLEGLAGWSWAAWSGPRPDVPAVAAMLAGLGLLLKAPGRWRWLGGLVAVLPLAWVGPPELSHGQARVWVLEVGQGSAAVVETASHVAVVDCGPRFSASFNAGEAVVAPFLQARGWDAVDRLVVSHGDDDHLGGCAGLQNEVAVREVVGSPAAKGRALYAGDGWAWDGVRFRILHPPEDGPGAGNASSRVVEVAAGGQRVLLPGDLEAAGEQRILSSEGLPEQTVVVAPHHGSTTSSSPAFVRAARPDWVVYSTGHGNRWGLPTPEVEGRYRRVGARALNTASEGAVEIRLGPEPRVRGYRQRADRYWHAGAPPPPLPSLAGLF</sequence>
<evidence type="ECO:0000256" key="2">
    <source>
        <dbReference type="ARBA" id="ARBA00022475"/>
    </source>
</evidence>
<evidence type="ECO:0000256" key="1">
    <source>
        <dbReference type="ARBA" id="ARBA00004651"/>
    </source>
</evidence>
<feature type="transmembrane region" description="Helical" evidence="6">
    <location>
        <begin position="452"/>
        <end position="473"/>
    </location>
</feature>
<feature type="transmembrane region" description="Helical" evidence="6">
    <location>
        <begin position="62"/>
        <end position="84"/>
    </location>
</feature>
<dbReference type="InterPro" id="IPR004477">
    <property type="entry name" value="ComEC_N"/>
</dbReference>
<evidence type="ECO:0000256" key="5">
    <source>
        <dbReference type="ARBA" id="ARBA00023136"/>
    </source>
</evidence>
<dbReference type="Proteomes" id="UP000183104">
    <property type="component" value="Unassembled WGS sequence"/>
</dbReference>
<accession>A0A1G5H1C5</accession>
<feature type="transmembrane region" description="Helical" evidence="6">
    <location>
        <begin position="256"/>
        <end position="279"/>
    </location>
</feature>
<gene>
    <name evidence="8" type="ORF">SAMN05661077_2576</name>
</gene>
<dbReference type="InterPro" id="IPR004797">
    <property type="entry name" value="Competence_ComEC/Rec2"/>
</dbReference>
<proteinExistence type="predicted"/>
<protein>
    <submittedName>
        <fullName evidence="8">Competence protein ComEC</fullName>
    </submittedName>
</protein>
<organism evidence="8 9">
    <name type="scientific">Thiohalorhabdus denitrificans</name>
    <dbReference type="NCBI Taxonomy" id="381306"/>
    <lineage>
        <taxon>Bacteria</taxon>
        <taxon>Pseudomonadati</taxon>
        <taxon>Pseudomonadota</taxon>
        <taxon>Gammaproteobacteria</taxon>
        <taxon>Thiohalorhabdales</taxon>
        <taxon>Thiohalorhabdaceae</taxon>
        <taxon>Thiohalorhabdus</taxon>
    </lineage>
</organism>
<evidence type="ECO:0000256" key="4">
    <source>
        <dbReference type="ARBA" id="ARBA00022989"/>
    </source>
</evidence>
<dbReference type="PANTHER" id="PTHR30619">
    <property type="entry name" value="DNA INTERNALIZATION/COMPETENCE PROTEIN COMEC/REC2"/>
    <property type="match status" value="1"/>
</dbReference>
<dbReference type="EMBL" id="FMUN01000007">
    <property type="protein sequence ID" value="SCY57655.1"/>
    <property type="molecule type" value="Genomic_DNA"/>
</dbReference>
<feature type="transmembrane region" description="Helical" evidence="6">
    <location>
        <begin position="36"/>
        <end position="55"/>
    </location>
</feature>
<feature type="transmembrane region" description="Helical" evidence="6">
    <location>
        <begin position="7"/>
        <end position="30"/>
    </location>
</feature>
<dbReference type="Pfam" id="PF13567">
    <property type="entry name" value="DUF4131"/>
    <property type="match status" value="1"/>
</dbReference>
<dbReference type="InterPro" id="IPR036866">
    <property type="entry name" value="RibonucZ/Hydroxyglut_hydro"/>
</dbReference>
<feature type="domain" description="Metallo-beta-lactamase" evidence="7">
    <location>
        <begin position="539"/>
        <end position="720"/>
    </location>
</feature>